<dbReference type="PANTHER" id="PTHR21477:SF12">
    <property type="entry name" value="PROTEIN PHLOEM PROTEIN 2-LIKE A10"/>
    <property type="match status" value="1"/>
</dbReference>
<dbReference type="InterPro" id="IPR019141">
    <property type="entry name" value="DUF2045"/>
</dbReference>
<comment type="caution">
    <text evidence="1">The sequence shown here is derived from an EMBL/GenBank/DDBJ whole genome shotgun (WGS) entry which is preliminary data.</text>
</comment>
<dbReference type="PANTHER" id="PTHR21477">
    <property type="entry name" value="ZGC:172139"/>
    <property type="match status" value="1"/>
</dbReference>
<sequence>MDLQLLNEGLDFFQKRKLAVVLAAFGFTSYGVYRVYQSPSLVDKRNKLCKLLEALASIVEASSDSAQTVGLVSRDLKAFLESDSDQIPKSLKQLSKIMSSKEFSESMTGVTQAITVGLLNGYGSTSNEMSDVSSFLDRVVDKLLTPAGSGFASAVVGSFAKNMVMALFSDGQSCVDDTGSQATCIPGLVNVICSEKCKELISDCIQLFVSTAVAVYLEKTKDINTYDEILSGLTNPKHEKEVRDLLLSVCNGAVETLVKTSYQVLTSSSSGSSYLGKDQEVLYDEIEKGGWLGKLLSTLAVPSYRKFIISMTLTITLETVQSFLELLLEKLYDGLKKSINAVRETLVDGGLQVVRYVSAKCSVVTVCISFCLHILGGAGWPTIFF</sequence>
<dbReference type="AlphaFoldDB" id="A0AA38YHB1"/>
<reference evidence="1 2" key="1">
    <citation type="journal article" date="2023" name="BMC Biotechnol.">
        <title>Vitis rotundifolia cv Carlos genome sequencing.</title>
        <authorList>
            <person name="Huff M."/>
            <person name="Hulse-Kemp A."/>
            <person name="Scheffler B."/>
            <person name="Youngblood R."/>
            <person name="Simpson S."/>
            <person name="Babiker E."/>
            <person name="Staton M."/>
        </authorList>
    </citation>
    <scope>NUCLEOTIDE SEQUENCE [LARGE SCALE GENOMIC DNA]</scope>
    <source>
        <tissue evidence="1">Leaf</tissue>
    </source>
</reference>
<protein>
    <recommendedName>
        <fullName evidence="3">Protein PHLOEM PROTEIN 2-LIKE A10</fullName>
    </recommendedName>
</protein>
<dbReference type="Proteomes" id="UP001168098">
    <property type="component" value="Unassembled WGS sequence"/>
</dbReference>
<dbReference type="EMBL" id="JARBHA010000020">
    <property type="protein sequence ID" value="KAJ9670444.1"/>
    <property type="molecule type" value="Genomic_DNA"/>
</dbReference>
<evidence type="ECO:0008006" key="3">
    <source>
        <dbReference type="Google" id="ProtNLM"/>
    </source>
</evidence>
<evidence type="ECO:0000313" key="2">
    <source>
        <dbReference type="Proteomes" id="UP001168098"/>
    </source>
</evidence>
<evidence type="ECO:0000313" key="1">
    <source>
        <dbReference type="EMBL" id="KAJ9670444.1"/>
    </source>
</evidence>
<keyword evidence="2" id="KW-1185">Reference proteome</keyword>
<accession>A0AA38YHB1</accession>
<proteinExistence type="predicted"/>
<organism evidence="1 2">
    <name type="scientific">Vitis rotundifolia</name>
    <name type="common">Muscadine grape</name>
    <dbReference type="NCBI Taxonomy" id="103349"/>
    <lineage>
        <taxon>Eukaryota</taxon>
        <taxon>Viridiplantae</taxon>
        <taxon>Streptophyta</taxon>
        <taxon>Embryophyta</taxon>
        <taxon>Tracheophyta</taxon>
        <taxon>Spermatophyta</taxon>
        <taxon>Magnoliopsida</taxon>
        <taxon>eudicotyledons</taxon>
        <taxon>Gunneridae</taxon>
        <taxon>Pentapetalae</taxon>
        <taxon>rosids</taxon>
        <taxon>Vitales</taxon>
        <taxon>Vitaceae</taxon>
        <taxon>Viteae</taxon>
        <taxon>Vitis</taxon>
    </lineage>
</organism>
<gene>
    <name evidence="1" type="ORF">PVL29_026775</name>
</gene>
<name>A0AA38YHB1_VITRO</name>